<dbReference type="Pfam" id="PF08241">
    <property type="entry name" value="Methyltransf_11"/>
    <property type="match status" value="1"/>
</dbReference>
<evidence type="ECO:0000256" key="2">
    <source>
        <dbReference type="ARBA" id="ARBA00022603"/>
    </source>
</evidence>
<evidence type="ECO:0000256" key="1">
    <source>
        <dbReference type="ARBA" id="ARBA00008361"/>
    </source>
</evidence>
<sequence>MQQDSVRRFSYRAENYDKFRPNYPEALIDFLQASIPIQANHVIADIAAGTGIFTEQVAAWGNLVYVVEPNPYMRQIAIRRLAGFERCIFQDGTAESTGLPDHSVDVIVSAQAFHWFDPVKAKAEFRRVGRNAPQVAIVWNLRNTDSPFEVEYERFIRTYAVDYLNVSQRKMSTEDVLSFFAPVIPVYRVFGHVDFLTYEQLRGRTLSYSFMPDESSPILPEVLASLTALFDAHQESGEVRLSYKTRLFVGTI</sequence>
<evidence type="ECO:0000259" key="4">
    <source>
        <dbReference type="Pfam" id="PF08241"/>
    </source>
</evidence>
<protein>
    <submittedName>
        <fullName evidence="5">Methyltransferase</fullName>
    </submittedName>
</protein>
<comment type="similarity">
    <text evidence="1">Belongs to the methyltransferase superfamily.</text>
</comment>
<gene>
    <name evidence="5" type="ORF">GCM10007415_43770</name>
</gene>
<keyword evidence="6" id="KW-1185">Reference proteome</keyword>
<reference evidence="5" key="2">
    <citation type="submission" date="2020-09" db="EMBL/GenBank/DDBJ databases">
        <authorList>
            <person name="Sun Q."/>
            <person name="Zhou Y."/>
        </authorList>
    </citation>
    <scope>NUCLEOTIDE SEQUENCE</scope>
    <source>
        <strain evidence="5">CGMCC 1.12195</strain>
    </source>
</reference>
<evidence type="ECO:0000256" key="3">
    <source>
        <dbReference type="ARBA" id="ARBA00022679"/>
    </source>
</evidence>
<dbReference type="InterPro" id="IPR029063">
    <property type="entry name" value="SAM-dependent_MTases_sf"/>
</dbReference>
<dbReference type="SUPFAM" id="SSF53335">
    <property type="entry name" value="S-adenosyl-L-methionine-dependent methyltransferases"/>
    <property type="match status" value="1"/>
</dbReference>
<keyword evidence="3" id="KW-0808">Transferase</keyword>
<dbReference type="PANTHER" id="PTHR44942">
    <property type="entry name" value="METHYLTRANSF_11 DOMAIN-CONTAINING PROTEIN"/>
    <property type="match status" value="1"/>
</dbReference>
<dbReference type="RefSeq" id="WP_188508255.1">
    <property type="nucleotide sequence ID" value="NZ_BMER01000006.1"/>
</dbReference>
<reference evidence="5" key="1">
    <citation type="journal article" date="2014" name="Int. J. Syst. Evol. Microbiol.">
        <title>Complete genome sequence of Corynebacterium casei LMG S-19264T (=DSM 44701T), isolated from a smear-ripened cheese.</title>
        <authorList>
            <consortium name="US DOE Joint Genome Institute (JGI-PGF)"/>
            <person name="Walter F."/>
            <person name="Albersmeier A."/>
            <person name="Kalinowski J."/>
            <person name="Ruckert C."/>
        </authorList>
    </citation>
    <scope>NUCLEOTIDE SEQUENCE</scope>
    <source>
        <strain evidence="5">CGMCC 1.12195</strain>
    </source>
</reference>
<name>A0A917I157_9SPHI</name>
<dbReference type="EMBL" id="BMER01000006">
    <property type="protein sequence ID" value="GGH02886.1"/>
    <property type="molecule type" value="Genomic_DNA"/>
</dbReference>
<dbReference type="AlphaFoldDB" id="A0A917I157"/>
<feature type="domain" description="Methyltransferase type 11" evidence="4">
    <location>
        <begin position="45"/>
        <end position="130"/>
    </location>
</feature>
<accession>A0A917I157</accession>
<dbReference type="GO" id="GO:0032259">
    <property type="term" value="P:methylation"/>
    <property type="evidence" value="ECO:0007669"/>
    <property type="project" value="UniProtKB-KW"/>
</dbReference>
<proteinExistence type="inferred from homology"/>
<dbReference type="InterPro" id="IPR051052">
    <property type="entry name" value="Diverse_substrate_MTase"/>
</dbReference>
<dbReference type="CDD" id="cd02440">
    <property type="entry name" value="AdoMet_MTases"/>
    <property type="match status" value="1"/>
</dbReference>
<comment type="caution">
    <text evidence="5">The sequence shown here is derived from an EMBL/GenBank/DDBJ whole genome shotgun (WGS) entry which is preliminary data.</text>
</comment>
<evidence type="ECO:0000313" key="5">
    <source>
        <dbReference type="EMBL" id="GGH02886.1"/>
    </source>
</evidence>
<keyword evidence="2 5" id="KW-0489">Methyltransferase</keyword>
<dbReference type="PANTHER" id="PTHR44942:SF4">
    <property type="entry name" value="METHYLTRANSFERASE TYPE 11 DOMAIN-CONTAINING PROTEIN"/>
    <property type="match status" value="1"/>
</dbReference>
<dbReference type="Proteomes" id="UP000660862">
    <property type="component" value="Unassembled WGS sequence"/>
</dbReference>
<dbReference type="Gene3D" id="3.40.50.150">
    <property type="entry name" value="Vaccinia Virus protein VP39"/>
    <property type="match status" value="1"/>
</dbReference>
<organism evidence="5 6">
    <name type="scientific">Parapedobacter pyrenivorans</name>
    <dbReference type="NCBI Taxonomy" id="1305674"/>
    <lineage>
        <taxon>Bacteria</taxon>
        <taxon>Pseudomonadati</taxon>
        <taxon>Bacteroidota</taxon>
        <taxon>Sphingobacteriia</taxon>
        <taxon>Sphingobacteriales</taxon>
        <taxon>Sphingobacteriaceae</taxon>
        <taxon>Parapedobacter</taxon>
    </lineage>
</organism>
<evidence type="ECO:0000313" key="6">
    <source>
        <dbReference type="Proteomes" id="UP000660862"/>
    </source>
</evidence>
<dbReference type="GO" id="GO:0008757">
    <property type="term" value="F:S-adenosylmethionine-dependent methyltransferase activity"/>
    <property type="evidence" value="ECO:0007669"/>
    <property type="project" value="InterPro"/>
</dbReference>
<dbReference type="InterPro" id="IPR013216">
    <property type="entry name" value="Methyltransf_11"/>
</dbReference>